<keyword evidence="1" id="KW-0472">Membrane</keyword>
<dbReference type="InterPro" id="IPR007820">
    <property type="entry name" value="AbrB_fam"/>
</dbReference>
<dbReference type="Pfam" id="PF05145">
    <property type="entry name" value="AbrB"/>
    <property type="match status" value="1"/>
</dbReference>
<feature type="transmembrane region" description="Helical" evidence="1">
    <location>
        <begin position="373"/>
        <end position="391"/>
    </location>
</feature>
<evidence type="ECO:0000256" key="1">
    <source>
        <dbReference type="SAM" id="Phobius"/>
    </source>
</evidence>
<keyword evidence="3" id="KW-1185">Reference proteome</keyword>
<keyword evidence="1" id="KW-1133">Transmembrane helix</keyword>
<organism evidence="2 3">
    <name type="scientific">Hartmannibacter diazotrophicus</name>
    <dbReference type="NCBI Taxonomy" id="1482074"/>
    <lineage>
        <taxon>Bacteria</taxon>
        <taxon>Pseudomonadati</taxon>
        <taxon>Pseudomonadota</taxon>
        <taxon>Alphaproteobacteria</taxon>
        <taxon>Hyphomicrobiales</taxon>
        <taxon>Pleomorphomonadaceae</taxon>
        <taxon>Hartmannibacter</taxon>
    </lineage>
</organism>
<dbReference type="GO" id="GO:0016020">
    <property type="term" value="C:membrane"/>
    <property type="evidence" value="ECO:0007669"/>
    <property type="project" value="InterPro"/>
</dbReference>
<dbReference type="EMBL" id="LT960614">
    <property type="protein sequence ID" value="SON58313.1"/>
    <property type="molecule type" value="Genomic_DNA"/>
</dbReference>
<feature type="transmembrane region" description="Helical" evidence="1">
    <location>
        <begin position="189"/>
        <end position="209"/>
    </location>
</feature>
<evidence type="ECO:0000313" key="2">
    <source>
        <dbReference type="EMBL" id="SON58313.1"/>
    </source>
</evidence>
<dbReference type="NCBIfam" id="TIGR03082">
    <property type="entry name" value="Gneg_AbrB_dup"/>
    <property type="match status" value="2"/>
</dbReference>
<dbReference type="Proteomes" id="UP000223606">
    <property type="component" value="Chromosome 1"/>
</dbReference>
<feature type="transmembrane region" description="Helical" evidence="1">
    <location>
        <begin position="105"/>
        <end position="122"/>
    </location>
</feature>
<feature type="transmembrane region" description="Helical" evidence="1">
    <location>
        <begin position="77"/>
        <end position="93"/>
    </location>
</feature>
<protein>
    <submittedName>
        <fullName evidence="2">Membrane protein AbrB duplication</fullName>
    </submittedName>
</protein>
<gene>
    <name evidence="2" type="ORF">HDIA_4772</name>
</gene>
<feature type="transmembrane region" description="Helical" evidence="1">
    <location>
        <begin position="230"/>
        <end position="249"/>
    </location>
</feature>
<dbReference type="PANTHER" id="PTHR38457">
    <property type="entry name" value="REGULATOR ABRB-RELATED"/>
    <property type="match status" value="1"/>
</dbReference>
<dbReference type="PIRSF" id="PIRSF038991">
    <property type="entry name" value="Protein_AbrB"/>
    <property type="match status" value="1"/>
</dbReference>
<feature type="transmembrane region" description="Helical" evidence="1">
    <location>
        <begin position="51"/>
        <end position="71"/>
    </location>
</feature>
<dbReference type="RefSeq" id="WP_099558528.1">
    <property type="nucleotide sequence ID" value="NZ_LT960614.1"/>
</dbReference>
<dbReference type="InterPro" id="IPR017516">
    <property type="entry name" value="AbrB_dup"/>
</dbReference>
<feature type="transmembrane region" description="Helical" evidence="1">
    <location>
        <begin position="281"/>
        <end position="300"/>
    </location>
</feature>
<dbReference type="KEGG" id="hdi:HDIA_4772"/>
<keyword evidence="1" id="KW-0812">Transmembrane</keyword>
<sequence>MYAVLRIRRMRRLSGIFRTTRPRGRWRFHAPCSGSFIRNEGIMMGSDRPNAMWLALALSIGLSGGFLFSLLGMPAPWLSGSMIAVALAVLSGLKAEMHSRLRDAIFILLGISMGAGVTPEAIGHVALWPLSLAALFVTVAGIVCSTFVYLRRCAGWDKASALFGAVPGALSYVLMLAETTRADVPRVALSQTIRVFLLVAVLPGVVTYLESRYSDVATATATVAQPAPAQLADLLLMMVCGLAAGLAGMKAKVPAGALFGAFFMSAFLHGSGLVSGILPPILLTAGYVFLGTFMGLRFSGTRWSDLFNGLRSGLGAFVVGSVVSVTGALVASFGLDLPLGQALVAFAPGGLEAMVILAFSLGLDPAFVATHQLARFSVMMFVLPVVARWLLGPGWNQHGRSG</sequence>
<dbReference type="PANTHER" id="PTHR38457:SF1">
    <property type="entry name" value="REGULATOR ABRB-RELATED"/>
    <property type="match status" value="1"/>
</dbReference>
<feature type="transmembrane region" description="Helical" evidence="1">
    <location>
        <begin position="255"/>
        <end position="274"/>
    </location>
</feature>
<proteinExistence type="predicted"/>
<dbReference type="GO" id="GO:0010468">
    <property type="term" value="P:regulation of gene expression"/>
    <property type="evidence" value="ECO:0007669"/>
    <property type="project" value="InterPro"/>
</dbReference>
<feature type="transmembrane region" description="Helical" evidence="1">
    <location>
        <begin position="312"/>
        <end position="335"/>
    </location>
</feature>
<dbReference type="AlphaFoldDB" id="A0A2C9DDI7"/>
<accession>A0A2C9DDI7</accession>
<reference evidence="3" key="1">
    <citation type="submission" date="2017-09" db="EMBL/GenBank/DDBJ databases">
        <title>Genome sequence of Nannocystis excedens DSM 71.</title>
        <authorList>
            <person name="Blom J."/>
        </authorList>
    </citation>
    <scope>NUCLEOTIDE SEQUENCE [LARGE SCALE GENOMIC DNA]</scope>
    <source>
        <strain evidence="3">type strain: E19</strain>
    </source>
</reference>
<name>A0A2C9DDI7_9HYPH</name>
<evidence type="ECO:0000313" key="3">
    <source>
        <dbReference type="Proteomes" id="UP000223606"/>
    </source>
</evidence>
<dbReference type="OrthoDB" id="7157734at2"/>
<feature type="transmembrane region" description="Helical" evidence="1">
    <location>
        <begin position="342"/>
        <end position="361"/>
    </location>
</feature>
<feature type="transmembrane region" description="Helical" evidence="1">
    <location>
        <begin position="128"/>
        <end position="150"/>
    </location>
</feature>